<dbReference type="Gene3D" id="1.10.510.10">
    <property type="entry name" value="Transferase(Phosphotransferase) domain 1"/>
    <property type="match status" value="1"/>
</dbReference>
<dbReference type="Gene3D" id="3.30.200.20">
    <property type="entry name" value="Phosphorylase Kinase, domain 1"/>
    <property type="match status" value="1"/>
</dbReference>
<dbReference type="Proteomes" id="UP001214250">
    <property type="component" value="Chromosome 2"/>
</dbReference>
<evidence type="ECO:0000256" key="7">
    <source>
        <dbReference type="SAM" id="Phobius"/>
    </source>
</evidence>
<evidence type="ECO:0000256" key="1">
    <source>
        <dbReference type="ARBA" id="ARBA00022679"/>
    </source>
</evidence>
<feature type="binding site" evidence="5">
    <location>
        <position position="76"/>
    </location>
    <ligand>
        <name>ATP</name>
        <dbReference type="ChEBI" id="CHEBI:30616"/>
    </ligand>
</feature>
<feature type="transmembrane region" description="Helical" evidence="7">
    <location>
        <begin position="337"/>
        <end position="355"/>
    </location>
</feature>
<dbReference type="CDD" id="cd14014">
    <property type="entry name" value="STKc_PknB_like"/>
    <property type="match status" value="1"/>
</dbReference>
<dbReference type="SUPFAM" id="SSF56112">
    <property type="entry name" value="Protein kinase-like (PK-like)"/>
    <property type="match status" value="1"/>
</dbReference>
<dbReference type="Pfam" id="PF00069">
    <property type="entry name" value="Pkinase"/>
    <property type="match status" value="1"/>
</dbReference>
<evidence type="ECO:0000256" key="3">
    <source>
        <dbReference type="ARBA" id="ARBA00022777"/>
    </source>
</evidence>
<keyword evidence="7" id="KW-1133">Transmembrane helix</keyword>
<dbReference type="RefSeq" id="WP_274153201.1">
    <property type="nucleotide sequence ID" value="NZ_CP117812.1"/>
</dbReference>
<proteinExistence type="predicted"/>
<dbReference type="InterPro" id="IPR017441">
    <property type="entry name" value="Protein_kinase_ATP_BS"/>
</dbReference>
<keyword evidence="1" id="KW-0808">Transferase</keyword>
<accession>A0ABY7VW66</accession>
<feature type="domain" description="Protein kinase" evidence="8">
    <location>
        <begin position="47"/>
        <end position="298"/>
    </location>
</feature>
<keyword evidence="2 5" id="KW-0547">Nucleotide-binding</keyword>
<dbReference type="PANTHER" id="PTHR43289:SF34">
    <property type="entry name" value="SERINE_THREONINE-PROTEIN KINASE YBDM-RELATED"/>
    <property type="match status" value="1"/>
</dbReference>
<feature type="region of interest" description="Disordered" evidence="6">
    <location>
        <begin position="445"/>
        <end position="464"/>
    </location>
</feature>
<dbReference type="PROSITE" id="PS50011">
    <property type="entry name" value="PROTEIN_KINASE_DOM"/>
    <property type="match status" value="1"/>
</dbReference>
<gene>
    <name evidence="9" type="ORF">PQO03_21175</name>
</gene>
<dbReference type="Gene3D" id="2.20.28.160">
    <property type="match status" value="1"/>
</dbReference>
<evidence type="ECO:0000256" key="2">
    <source>
        <dbReference type="ARBA" id="ARBA00022741"/>
    </source>
</evidence>
<evidence type="ECO:0000259" key="8">
    <source>
        <dbReference type="PROSITE" id="PS50011"/>
    </source>
</evidence>
<evidence type="ECO:0000256" key="5">
    <source>
        <dbReference type="PROSITE-ProRule" id="PRU10141"/>
    </source>
</evidence>
<dbReference type="InterPro" id="IPR000719">
    <property type="entry name" value="Prot_kinase_dom"/>
</dbReference>
<keyword evidence="4 5" id="KW-0067">ATP-binding</keyword>
<evidence type="ECO:0000256" key="6">
    <source>
        <dbReference type="SAM" id="MobiDB-lite"/>
    </source>
</evidence>
<reference evidence="9 10" key="1">
    <citation type="submission" date="2023-02" db="EMBL/GenBank/DDBJ databases">
        <title>Genome sequence of Lentisphaera profundi SAORIC-696.</title>
        <authorList>
            <person name="Kim e."/>
            <person name="Cho J.-C."/>
            <person name="Choi A."/>
            <person name="Kang I."/>
        </authorList>
    </citation>
    <scope>NUCLEOTIDE SEQUENCE [LARGE SCALE GENOMIC DNA]</scope>
    <source>
        <strain evidence="9 10">SAORIC-696</strain>
    </source>
</reference>
<dbReference type="InterPro" id="IPR011009">
    <property type="entry name" value="Kinase-like_dom_sf"/>
</dbReference>
<evidence type="ECO:0000313" key="9">
    <source>
        <dbReference type="EMBL" id="WDE98327.1"/>
    </source>
</evidence>
<keyword evidence="7" id="KW-0812">Transmembrane</keyword>
<sequence>MRFKCTSCEQAVAVEDTKPGEAVQCGSCGTVLNVPEPFDTGYIIGEFCVAEHIGSGRMGEVYKAYQETLVRDVALKVLDNDMAEHSEHILEFFKEARVAARLNHPNIVQAYSVNEEGGYYYLVVEYVFGQNLRQMIDDRGKLPVNMIIRLLSQMAHALDYAWTTEGLPHLSVKPENILIDSKGQIKISDIGLAGSRSRFSEGDYKYSSPEQILNLKVDTRADIYALGVTAYEALAGQVPFDGKMKDVNKKHLEVDALSLKELNPSVPKDLVTVISKMMAKHPDDRYMSFDDLAKDLRLLRRYANDMGTTSNFSTKIFKTRFSFTENRSRQRRKGLKLQVMTAIVTVLLLLGIIIFNSDKSVDKTIKVDKGDTKRLNEFSILSKAMDQSISSVEAFTLFKKIENFLAKYPSSQQAEECLEWREAVLEIILRERRQNDFFSEESSLAQEQNENLNESEDQNLPSQDLGELAVQSERDSLRRDILRFYLGKKTSVELLTFLKNSEAYDPLWSAQFAQIIVKASEARSALGDSGETLSGLLIKKDKKDIQVSSIQNDIVMAEVDGEFKSFSLGTFNLKSLESLLALSSDYPREDALSLLFWFRNFHNCVLKENDELSDLEVFLIEEAQKMAKFDFEAYLEAAKRSWQRNETGTALAQITALKQKYKHSVLYQTDKKKVESLEDKIKKSVSKRGKK</sequence>
<dbReference type="GO" id="GO:0016301">
    <property type="term" value="F:kinase activity"/>
    <property type="evidence" value="ECO:0007669"/>
    <property type="project" value="UniProtKB-KW"/>
</dbReference>
<evidence type="ECO:0000313" key="10">
    <source>
        <dbReference type="Proteomes" id="UP001214250"/>
    </source>
</evidence>
<dbReference type="PANTHER" id="PTHR43289">
    <property type="entry name" value="MITOGEN-ACTIVATED PROTEIN KINASE KINASE KINASE 20-RELATED"/>
    <property type="match status" value="1"/>
</dbReference>
<dbReference type="EMBL" id="CP117812">
    <property type="protein sequence ID" value="WDE98327.1"/>
    <property type="molecule type" value="Genomic_DNA"/>
</dbReference>
<keyword evidence="7" id="KW-0472">Membrane</keyword>
<keyword evidence="3 9" id="KW-0418">Kinase</keyword>
<keyword evidence="10" id="KW-1185">Reference proteome</keyword>
<evidence type="ECO:0000256" key="4">
    <source>
        <dbReference type="ARBA" id="ARBA00022840"/>
    </source>
</evidence>
<organism evidence="9 10">
    <name type="scientific">Lentisphaera profundi</name>
    <dbReference type="NCBI Taxonomy" id="1658616"/>
    <lineage>
        <taxon>Bacteria</taxon>
        <taxon>Pseudomonadati</taxon>
        <taxon>Lentisphaerota</taxon>
        <taxon>Lentisphaeria</taxon>
        <taxon>Lentisphaerales</taxon>
        <taxon>Lentisphaeraceae</taxon>
        <taxon>Lentisphaera</taxon>
    </lineage>
</organism>
<feature type="compositionally biased region" description="Polar residues" evidence="6">
    <location>
        <begin position="445"/>
        <end position="462"/>
    </location>
</feature>
<protein>
    <submittedName>
        <fullName evidence="9">Protein kinase</fullName>
    </submittedName>
</protein>
<dbReference type="PROSITE" id="PS00107">
    <property type="entry name" value="PROTEIN_KINASE_ATP"/>
    <property type="match status" value="1"/>
</dbReference>
<name>A0ABY7VW66_9BACT</name>